<dbReference type="AlphaFoldDB" id="A0A1G4IC91"/>
<dbReference type="EMBL" id="CZPT02001306">
    <property type="protein sequence ID" value="SCU69767.1"/>
    <property type="molecule type" value="Genomic_DNA"/>
</dbReference>
<keyword evidence="3" id="KW-1185">Reference proteome</keyword>
<comment type="caution">
    <text evidence="2">The sequence shown here is derived from an EMBL/GenBank/DDBJ whole genome shotgun (WGS) entry which is preliminary data.</text>
</comment>
<accession>A0A1G4IC91</accession>
<feature type="region of interest" description="Disordered" evidence="1">
    <location>
        <begin position="331"/>
        <end position="392"/>
    </location>
</feature>
<evidence type="ECO:0000313" key="2">
    <source>
        <dbReference type="EMBL" id="SCU69767.1"/>
    </source>
</evidence>
<dbReference type="RefSeq" id="XP_067080673.1">
    <property type="nucleotide sequence ID" value="XM_067224572.1"/>
</dbReference>
<protein>
    <submittedName>
        <fullName evidence="2">Uncharacterized protein</fullName>
    </submittedName>
</protein>
<evidence type="ECO:0000256" key="1">
    <source>
        <dbReference type="SAM" id="MobiDB-lite"/>
    </source>
</evidence>
<proteinExistence type="predicted"/>
<organism evidence="2 3">
    <name type="scientific">Trypanosoma equiperdum</name>
    <dbReference type="NCBI Taxonomy" id="5694"/>
    <lineage>
        <taxon>Eukaryota</taxon>
        <taxon>Discoba</taxon>
        <taxon>Euglenozoa</taxon>
        <taxon>Kinetoplastea</taxon>
        <taxon>Metakinetoplastina</taxon>
        <taxon>Trypanosomatida</taxon>
        <taxon>Trypanosomatidae</taxon>
        <taxon>Trypanosoma</taxon>
    </lineage>
</organism>
<sequence>MSAEDALVPWSVSYIFKNIESDADYRNKLLAMADRLPDVASRTILCPLFSRRLIQQTERSSALHILSSMCRLAIAQQRRYDAEIRGESGNCEKEGKVVTAVDEVTFAAQIVGSFINTSVLDLSTAFLPFSGTQRPHHLTILASRTQEATEYFHKLCKNEGCARVAPTAVRRTFSLLPAKREPRLSRHPLPFSRRYNLPACMTALHCVAQDIRPAEQRGLLRKLDTAGPALRVHSRDTLNEKLARKRRLEKKAVPSSLSRPAPQLIRRETSAPDAPPTPDPQCTTDQSEPVHSKPSSVPQEPIPNATWVKDGDLRVVNGKIVYFEEKLDDSDNKNDIPIEASEIETMKTRQDQSKKKKDSTKKSNRIIDKNVRKDRKHNASPKIKHNRHPQQSIPLKSREELIEMVEALDVSSRLRQTFWIGLAKREDK</sequence>
<feature type="region of interest" description="Disordered" evidence="1">
    <location>
        <begin position="245"/>
        <end position="305"/>
    </location>
</feature>
<dbReference type="Proteomes" id="UP000195570">
    <property type="component" value="Unassembled WGS sequence"/>
</dbReference>
<dbReference type="VEuPathDB" id="TriTrypDB:TEOVI_000133600"/>
<feature type="compositionally biased region" description="Basic residues" evidence="1">
    <location>
        <begin position="354"/>
        <end position="364"/>
    </location>
</feature>
<gene>
    <name evidence="2" type="ORF">TEOVI_000133600</name>
</gene>
<name>A0A1G4IC91_TRYEQ</name>
<feature type="compositionally biased region" description="Basic and acidic residues" evidence="1">
    <location>
        <begin position="344"/>
        <end position="353"/>
    </location>
</feature>
<reference evidence="2" key="1">
    <citation type="submission" date="2016-09" db="EMBL/GenBank/DDBJ databases">
        <authorList>
            <person name="Hebert L."/>
            <person name="Moumen B."/>
        </authorList>
    </citation>
    <scope>NUCLEOTIDE SEQUENCE [LARGE SCALE GENOMIC DNA]</scope>
    <source>
        <strain evidence="2">OVI</strain>
    </source>
</reference>
<dbReference type="GeneID" id="92375276"/>
<feature type="compositionally biased region" description="Basic residues" evidence="1">
    <location>
        <begin position="372"/>
        <end position="388"/>
    </location>
</feature>
<evidence type="ECO:0000313" key="3">
    <source>
        <dbReference type="Proteomes" id="UP000195570"/>
    </source>
</evidence>